<dbReference type="GeneID" id="80557864"/>
<dbReference type="RefSeq" id="YP_010841267.1">
    <property type="nucleotide sequence ID" value="NC_079139.1"/>
</dbReference>
<evidence type="ECO:0000313" key="1">
    <source>
        <dbReference type="EMBL" id="BCS82659.1"/>
    </source>
</evidence>
<sequence>MRKCAPQRFYRPGIHYTLKPLIGYKIFRIIRNIESFDFSQVDEFGFATVEIPPLTRIVTLDVDIGRIRTPKIIVKQVEDLYENIIIDDRKTCCHPNYPFYSQYYKAGMVITSNSLNTNINVRDICSDEQGIHVTLLNKQDLIDDANKYLSAL</sequence>
<proteinExistence type="predicted"/>
<evidence type="ECO:0000313" key="2">
    <source>
        <dbReference type="Proteomes" id="UP001321479"/>
    </source>
</evidence>
<name>A0ABM7NR74_9VIRU</name>
<protein>
    <submittedName>
        <fullName evidence="1">Uncharacterized protein</fullName>
    </submittedName>
</protein>
<keyword evidence="2" id="KW-1185">Reference proteome</keyword>
<dbReference type="Proteomes" id="UP001321479">
    <property type="component" value="Segment"/>
</dbReference>
<accession>A0ABM7NR74</accession>
<dbReference type="EMBL" id="AP024483">
    <property type="protein sequence ID" value="BCS82659.1"/>
    <property type="molecule type" value="Genomic_DNA"/>
</dbReference>
<reference evidence="1 2" key="1">
    <citation type="submission" date="2021-02" db="EMBL/GenBank/DDBJ databases">
        <title>Cotonvirus japonicus, which uses Golgi apparatus of host cells for its virion factory, phylogenetically links tailed tupanvirus and icosahedral mimivirus.</title>
        <authorList>
            <person name="Takahashi H."/>
            <person name="Fukaya S."/>
            <person name="Song C."/>
            <person name="Murata K."/>
            <person name="Takemura M."/>
        </authorList>
    </citation>
    <scope>NUCLEOTIDE SEQUENCE [LARGE SCALE GENOMIC DNA]</scope>
</reference>
<organism evidence="1 2">
    <name type="scientific">Cotonvirus japonicus</name>
    <dbReference type="NCBI Taxonomy" id="2811091"/>
    <lineage>
        <taxon>Viruses</taxon>
        <taxon>Varidnaviria</taxon>
        <taxon>Bamfordvirae</taxon>
        <taxon>Nucleocytoviricota</taxon>
        <taxon>Megaviricetes</taxon>
        <taxon>Imitervirales</taxon>
        <taxon>Mimiviridae</taxon>
        <taxon>Megamimivirinae</taxon>
        <taxon>Cotonvirus</taxon>
        <taxon>Cotonvirus japonicum</taxon>
    </lineage>
</organism>